<evidence type="ECO:0000256" key="6">
    <source>
        <dbReference type="ARBA" id="ARBA00023102"/>
    </source>
</evidence>
<evidence type="ECO:0000256" key="8">
    <source>
        <dbReference type="RuleBase" id="RU366003"/>
    </source>
</evidence>
<keyword evidence="6 8" id="KW-0368">Histidine biosynthesis</keyword>
<reference evidence="10 11" key="1">
    <citation type="submission" date="2019-02" db="EMBL/GenBank/DDBJ databases">
        <title>Complete Genome Sequence and Methylome Analysis of free living Spirochaetas.</title>
        <authorList>
            <person name="Fomenkov A."/>
            <person name="Dubinina G."/>
            <person name="Leshcheva N."/>
            <person name="Mikheeva N."/>
            <person name="Grabovich M."/>
            <person name="Vincze T."/>
            <person name="Roberts R.J."/>
        </authorList>
    </citation>
    <scope>NUCLEOTIDE SEQUENCE [LARGE SCALE GENOMIC DNA]</scope>
    <source>
        <strain evidence="10 11">K2</strain>
    </source>
</reference>
<evidence type="ECO:0000256" key="4">
    <source>
        <dbReference type="ARBA" id="ARBA00022605"/>
    </source>
</evidence>
<gene>
    <name evidence="10" type="ORF">EXM22_10505</name>
</gene>
<comment type="pathway">
    <text evidence="1 8">Amino-acid biosynthesis; L-histidine biosynthesis; L-histidine from 5-phospho-alpha-D-ribose 1-diphosphate: step 8/9.</text>
</comment>
<dbReference type="GO" id="GO:0000105">
    <property type="term" value="P:L-histidine biosynthetic process"/>
    <property type="evidence" value="ECO:0007669"/>
    <property type="project" value="UniProtKB-UniRule"/>
</dbReference>
<evidence type="ECO:0000256" key="2">
    <source>
        <dbReference type="ARBA" id="ARBA00009152"/>
    </source>
</evidence>
<evidence type="ECO:0000256" key="1">
    <source>
        <dbReference type="ARBA" id="ARBA00004970"/>
    </source>
</evidence>
<dbReference type="PANTHER" id="PTHR21039">
    <property type="entry name" value="HISTIDINOL PHOSPHATASE-RELATED"/>
    <property type="match status" value="1"/>
</dbReference>
<dbReference type="RefSeq" id="WP_149486473.1">
    <property type="nucleotide sequence ID" value="NZ_CP036150.1"/>
</dbReference>
<evidence type="ECO:0000313" key="10">
    <source>
        <dbReference type="EMBL" id="QEN08392.1"/>
    </source>
</evidence>
<keyword evidence="5 8" id="KW-0378">Hydrolase</keyword>
<dbReference type="InterPro" id="IPR010140">
    <property type="entry name" value="Histidinol_P_phosphatase_HisJ"/>
</dbReference>
<evidence type="ECO:0000256" key="3">
    <source>
        <dbReference type="ARBA" id="ARBA00013085"/>
    </source>
</evidence>
<keyword evidence="4 8" id="KW-0028">Amino-acid biosynthesis</keyword>
<dbReference type="InterPro" id="IPR004013">
    <property type="entry name" value="PHP_dom"/>
</dbReference>
<dbReference type="Pfam" id="PF02811">
    <property type="entry name" value="PHP"/>
    <property type="match status" value="1"/>
</dbReference>
<accession>A0A5C1QQJ0</accession>
<dbReference type="Gene3D" id="3.20.20.140">
    <property type="entry name" value="Metal-dependent hydrolases"/>
    <property type="match status" value="1"/>
</dbReference>
<comment type="catalytic activity">
    <reaction evidence="7 8">
        <text>L-histidinol phosphate + H2O = L-histidinol + phosphate</text>
        <dbReference type="Rhea" id="RHEA:14465"/>
        <dbReference type="ChEBI" id="CHEBI:15377"/>
        <dbReference type="ChEBI" id="CHEBI:43474"/>
        <dbReference type="ChEBI" id="CHEBI:57699"/>
        <dbReference type="ChEBI" id="CHEBI:57980"/>
        <dbReference type="EC" id="3.1.3.15"/>
    </reaction>
</comment>
<dbReference type="GO" id="GO:0005737">
    <property type="term" value="C:cytoplasm"/>
    <property type="evidence" value="ECO:0007669"/>
    <property type="project" value="TreeGrafter"/>
</dbReference>
<evidence type="ECO:0000256" key="5">
    <source>
        <dbReference type="ARBA" id="ARBA00022801"/>
    </source>
</evidence>
<dbReference type="OrthoDB" id="9775255at2"/>
<dbReference type="Proteomes" id="UP000324209">
    <property type="component" value="Chromosome"/>
</dbReference>
<evidence type="ECO:0000256" key="7">
    <source>
        <dbReference type="ARBA" id="ARBA00049158"/>
    </source>
</evidence>
<proteinExistence type="inferred from homology"/>
<dbReference type="NCBIfam" id="TIGR01856">
    <property type="entry name" value="hisJ_fam"/>
    <property type="match status" value="1"/>
</dbReference>
<evidence type="ECO:0000259" key="9">
    <source>
        <dbReference type="Pfam" id="PF02811"/>
    </source>
</evidence>
<keyword evidence="11" id="KW-1185">Reference proteome</keyword>
<dbReference type="KEGG" id="ock:EXM22_10505"/>
<dbReference type="GO" id="GO:0004401">
    <property type="term" value="F:histidinol-phosphatase activity"/>
    <property type="evidence" value="ECO:0007669"/>
    <property type="project" value="UniProtKB-UniRule"/>
</dbReference>
<dbReference type="CDD" id="cd12110">
    <property type="entry name" value="PHP_HisPPase_Hisj_like"/>
    <property type="match status" value="1"/>
</dbReference>
<dbReference type="PANTHER" id="PTHR21039:SF0">
    <property type="entry name" value="HISTIDINOL-PHOSPHATASE"/>
    <property type="match status" value="1"/>
</dbReference>
<sequence length="278" mass="31829">MKTNYHTHCNFCDGFGDPETIIKTAIDKGIDILGFSSHSPIEGEDWTLAADEVPVYVQRIRELGEKYKESILILAGMEMDFIATNSCWPIKSWGDQSLDYVIGSVHWLYSQKLDRLMSVDGPEKELSMLIDKGYDGNARQMVEDYYHSIALMITREHFDFLGHLDVVKKRNKALGFLNEKEDWYLKKVISVLELLRKKEVPLEINTGGISRGATEDLYPSQPILRECCKRNIPILINSDSHNPDHLDSHFEMARDAAMDAGYREQMILDLDGWKSIPL</sequence>
<protein>
    <recommendedName>
        <fullName evidence="3 8">Histidinol-phosphatase</fullName>
        <shortName evidence="8">HolPase</shortName>
        <ecNumber evidence="3 8">3.1.3.15</ecNumber>
    </recommendedName>
</protein>
<feature type="domain" description="PHP" evidence="9">
    <location>
        <begin position="5"/>
        <end position="206"/>
    </location>
</feature>
<dbReference type="InterPro" id="IPR016195">
    <property type="entry name" value="Pol/histidinol_Pase-like"/>
</dbReference>
<organism evidence="10 11">
    <name type="scientific">Oceanispirochaeta crateris</name>
    <dbReference type="NCBI Taxonomy" id="2518645"/>
    <lineage>
        <taxon>Bacteria</taxon>
        <taxon>Pseudomonadati</taxon>
        <taxon>Spirochaetota</taxon>
        <taxon>Spirochaetia</taxon>
        <taxon>Spirochaetales</taxon>
        <taxon>Spirochaetaceae</taxon>
        <taxon>Oceanispirochaeta</taxon>
    </lineage>
</organism>
<dbReference type="UniPathway" id="UPA00031">
    <property type="reaction ID" value="UER00013"/>
</dbReference>
<dbReference type="AlphaFoldDB" id="A0A5C1QQJ0"/>
<evidence type="ECO:0000313" key="11">
    <source>
        <dbReference type="Proteomes" id="UP000324209"/>
    </source>
</evidence>
<dbReference type="SUPFAM" id="SSF89550">
    <property type="entry name" value="PHP domain-like"/>
    <property type="match status" value="1"/>
</dbReference>
<comment type="similarity">
    <text evidence="2 8">Belongs to the PHP hydrolase family. HisK subfamily.</text>
</comment>
<dbReference type="EC" id="3.1.3.15" evidence="3 8"/>
<name>A0A5C1QQJ0_9SPIO</name>
<dbReference type="EMBL" id="CP036150">
    <property type="protein sequence ID" value="QEN08392.1"/>
    <property type="molecule type" value="Genomic_DNA"/>
</dbReference>